<proteinExistence type="inferred from homology"/>
<dbReference type="GO" id="GO:0015562">
    <property type="term" value="F:efflux transmembrane transporter activity"/>
    <property type="evidence" value="ECO:0007669"/>
    <property type="project" value="TreeGrafter"/>
</dbReference>
<dbReference type="Pfam" id="PF25973">
    <property type="entry name" value="BSH_CzcB"/>
    <property type="match status" value="1"/>
</dbReference>
<dbReference type="Gene3D" id="2.40.30.170">
    <property type="match status" value="1"/>
</dbReference>
<organism evidence="5 6">
    <name type="scientific">Nitrococcus mobilis Nb-231</name>
    <dbReference type="NCBI Taxonomy" id="314278"/>
    <lineage>
        <taxon>Bacteria</taxon>
        <taxon>Pseudomonadati</taxon>
        <taxon>Pseudomonadota</taxon>
        <taxon>Gammaproteobacteria</taxon>
        <taxon>Chromatiales</taxon>
        <taxon>Ectothiorhodospiraceae</taxon>
        <taxon>Nitrococcus</taxon>
    </lineage>
</organism>
<evidence type="ECO:0000259" key="3">
    <source>
        <dbReference type="Pfam" id="PF25973"/>
    </source>
</evidence>
<dbReference type="Pfam" id="PF25954">
    <property type="entry name" value="Beta-barrel_RND_2"/>
    <property type="match status" value="1"/>
</dbReference>
<dbReference type="Proteomes" id="UP000003374">
    <property type="component" value="Unassembled WGS sequence"/>
</dbReference>
<evidence type="ECO:0000259" key="2">
    <source>
        <dbReference type="Pfam" id="PF25954"/>
    </source>
</evidence>
<dbReference type="AlphaFoldDB" id="A4BPL0"/>
<comment type="similarity">
    <text evidence="1">Belongs to the membrane fusion protein (MFP) (TC 8.A.1) family.</text>
</comment>
<gene>
    <name evidence="5" type="ORF">NB231_12264</name>
</gene>
<feature type="domain" description="CzcB-like barrel-sandwich hybrid" evidence="3">
    <location>
        <begin position="70"/>
        <end position="193"/>
    </location>
</feature>
<sequence>MVKRLVLVILLLALLFGGVFGWKYLQRQQSQALQSQPPPPTTVSSAEVTAVHWQPTLSAVGSLVAINGTDVTTEVAGKVEEIRFKSGERVAKGNILVQLDAAVDRADLDGLKADMRLAQLQLERNARLLPRRAISQSAYDETKTRYESAKAKVASQEALINKKTIRAPFAGLLGIREVNLGQYLSPGTKIVQIQQLTPIFVDYTLPERHFNQLQEGQTVQVTVSAYPNETFVGRITAVDAAVNPATRSIQTRATLQNPDGRLRPGMFAEVTTEQGAPRQVLTIPRTAVSYNPYGDFVFRIQQDKNGEQIVHRTQITTGAIQQGRVEIVNGLKIGQWVVQAGQQKLRNGQPVRIDNSVALQAGKVVNE</sequence>
<name>A4BPL0_9GAMM</name>
<dbReference type="GO" id="GO:1990281">
    <property type="term" value="C:efflux pump complex"/>
    <property type="evidence" value="ECO:0007669"/>
    <property type="project" value="TreeGrafter"/>
</dbReference>
<dbReference type="EMBL" id="AAOF01000003">
    <property type="protein sequence ID" value="EAR22511.1"/>
    <property type="molecule type" value="Genomic_DNA"/>
</dbReference>
<dbReference type="FunFam" id="2.40.30.170:FF:000010">
    <property type="entry name" value="Efflux RND transporter periplasmic adaptor subunit"/>
    <property type="match status" value="1"/>
</dbReference>
<dbReference type="Gene3D" id="2.40.420.20">
    <property type="match status" value="1"/>
</dbReference>
<evidence type="ECO:0000313" key="6">
    <source>
        <dbReference type="Proteomes" id="UP000003374"/>
    </source>
</evidence>
<dbReference type="RefSeq" id="WP_005002970.1">
    <property type="nucleotide sequence ID" value="NZ_CH672427.1"/>
</dbReference>
<dbReference type="PANTHER" id="PTHR30469">
    <property type="entry name" value="MULTIDRUG RESISTANCE PROTEIN MDTA"/>
    <property type="match status" value="1"/>
</dbReference>
<dbReference type="SUPFAM" id="SSF111369">
    <property type="entry name" value="HlyD-like secretion proteins"/>
    <property type="match status" value="1"/>
</dbReference>
<evidence type="ECO:0000256" key="1">
    <source>
        <dbReference type="ARBA" id="ARBA00009477"/>
    </source>
</evidence>
<comment type="caution">
    <text evidence="5">The sequence shown here is derived from an EMBL/GenBank/DDBJ whole genome shotgun (WGS) entry which is preliminary data.</text>
</comment>
<dbReference type="Pfam" id="PF25989">
    <property type="entry name" value="YknX_C"/>
    <property type="match status" value="1"/>
</dbReference>
<dbReference type="InterPro" id="IPR058792">
    <property type="entry name" value="Beta-barrel_RND_2"/>
</dbReference>
<dbReference type="OrthoDB" id="9806939at2"/>
<reference evidence="5 6" key="1">
    <citation type="submission" date="2006-02" db="EMBL/GenBank/DDBJ databases">
        <authorList>
            <person name="Waterbury J."/>
            <person name="Ferriera S."/>
            <person name="Johnson J."/>
            <person name="Kravitz S."/>
            <person name="Halpern A."/>
            <person name="Remington K."/>
            <person name="Beeson K."/>
            <person name="Tran B."/>
            <person name="Rogers Y.-H."/>
            <person name="Friedman R."/>
            <person name="Venter J.C."/>
        </authorList>
    </citation>
    <scope>NUCLEOTIDE SEQUENCE [LARGE SCALE GENOMIC DNA]</scope>
    <source>
        <strain evidence="5 6">Nb-231</strain>
    </source>
</reference>
<dbReference type="InterPro" id="IPR058637">
    <property type="entry name" value="YknX-like_C"/>
</dbReference>
<feature type="domain" description="YknX-like C-terminal permuted SH3-like" evidence="4">
    <location>
        <begin position="280"/>
        <end position="352"/>
    </location>
</feature>
<dbReference type="eggNOG" id="COG0845">
    <property type="taxonomic scope" value="Bacteria"/>
</dbReference>
<feature type="domain" description="CusB-like beta-barrel" evidence="2">
    <location>
        <begin position="201"/>
        <end position="274"/>
    </location>
</feature>
<dbReference type="Gene3D" id="1.10.287.470">
    <property type="entry name" value="Helix hairpin bin"/>
    <property type="match status" value="1"/>
</dbReference>
<evidence type="ECO:0000313" key="5">
    <source>
        <dbReference type="EMBL" id="EAR22511.1"/>
    </source>
</evidence>
<evidence type="ECO:0000259" key="4">
    <source>
        <dbReference type="Pfam" id="PF25989"/>
    </source>
</evidence>
<dbReference type="InterPro" id="IPR006143">
    <property type="entry name" value="RND_pump_MFP"/>
</dbReference>
<accession>A4BPL0</accession>
<keyword evidence="6" id="KW-1185">Reference proteome</keyword>
<dbReference type="STRING" id="314278.NB231_12264"/>
<dbReference type="HOGENOM" id="CLU_018816_1_2_6"/>
<dbReference type="Gene3D" id="2.40.50.100">
    <property type="match status" value="1"/>
</dbReference>
<dbReference type="InterPro" id="IPR058647">
    <property type="entry name" value="BSH_CzcB-like"/>
</dbReference>
<dbReference type="NCBIfam" id="TIGR01730">
    <property type="entry name" value="RND_mfp"/>
    <property type="match status" value="1"/>
</dbReference>
<dbReference type="PANTHER" id="PTHR30469:SF11">
    <property type="entry name" value="BLL4320 PROTEIN"/>
    <property type="match status" value="1"/>
</dbReference>
<protein>
    <submittedName>
        <fullName evidence="5">Secretion protein HlyD</fullName>
    </submittedName>
</protein>